<dbReference type="Proteomes" id="UP000886595">
    <property type="component" value="Unassembled WGS sequence"/>
</dbReference>
<gene>
    <name evidence="1" type="ORF">Bca52824_053354</name>
</gene>
<dbReference type="EMBL" id="JAAMPC010000011">
    <property type="protein sequence ID" value="KAG2282134.1"/>
    <property type="molecule type" value="Genomic_DNA"/>
</dbReference>
<organism evidence="1 2">
    <name type="scientific">Brassica carinata</name>
    <name type="common">Ethiopian mustard</name>
    <name type="synonym">Abyssinian cabbage</name>
    <dbReference type="NCBI Taxonomy" id="52824"/>
    <lineage>
        <taxon>Eukaryota</taxon>
        <taxon>Viridiplantae</taxon>
        <taxon>Streptophyta</taxon>
        <taxon>Embryophyta</taxon>
        <taxon>Tracheophyta</taxon>
        <taxon>Spermatophyta</taxon>
        <taxon>Magnoliopsida</taxon>
        <taxon>eudicotyledons</taxon>
        <taxon>Gunneridae</taxon>
        <taxon>Pentapetalae</taxon>
        <taxon>rosids</taxon>
        <taxon>malvids</taxon>
        <taxon>Brassicales</taxon>
        <taxon>Brassicaceae</taxon>
        <taxon>Brassiceae</taxon>
        <taxon>Brassica</taxon>
    </lineage>
</organism>
<name>A0A8X7UKU3_BRACI</name>
<comment type="caution">
    <text evidence="1">The sequence shown here is derived from an EMBL/GenBank/DDBJ whole genome shotgun (WGS) entry which is preliminary data.</text>
</comment>
<evidence type="ECO:0000313" key="1">
    <source>
        <dbReference type="EMBL" id="KAG2282134.1"/>
    </source>
</evidence>
<evidence type="ECO:0000313" key="2">
    <source>
        <dbReference type="Proteomes" id="UP000886595"/>
    </source>
</evidence>
<accession>A0A8X7UKU3</accession>
<reference evidence="1 2" key="1">
    <citation type="submission" date="2020-02" db="EMBL/GenBank/DDBJ databases">
        <authorList>
            <person name="Ma Q."/>
            <person name="Huang Y."/>
            <person name="Song X."/>
            <person name="Pei D."/>
        </authorList>
    </citation>
    <scope>NUCLEOTIDE SEQUENCE [LARGE SCALE GENOMIC DNA]</scope>
    <source>
        <strain evidence="1">Sxm20200214</strain>
        <tissue evidence="1">Leaf</tissue>
    </source>
</reference>
<protein>
    <submittedName>
        <fullName evidence="1">Uncharacterized protein</fullName>
    </submittedName>
</protein>
<sequence length="241" mass="26054">MCWRPLRGTVLTGFGSLWGTPLHTVLRSTFNHRVYASNPWVYVPESYPHGSAPHQPDPPSSLACCLPRVSVVSTSCSSLVVVSAATINTPSQTDISSRRQLGVKDGSCWLSCYRSARSVIFRGIPLTVSPPLHLHPQAISTAFTIRSGSSISCSSESDSFATLTPPHCMHGSVSWKSIARIIQEVNVVGGLIIPIWGTIEKALSKQARQSHKRIGVTRIETTTDNQRIVGLSIPNAAVETI</sequence>
<dbReference type="OrthoDB" id="421838at2759"/>
<dbReference type="AlphaFoldDB" id="A0A8X7UKU3"/>
<keyword evidence="2" id="KW-1185">Reference proteome</keyword>
<proteinExistence type="predicted"/>